<organism evidence="1">
    <name type="scientific">Zea mays</name>
    <name type="common">Maize</name>
    <dbReference type="NCBI Taxonomy" id="4577"/>
    <lineage>
        <taxon>Eukaryota</taxon>
        <taxon>Viridiplantae</taxon>
        <taxon>Streptophyta</taxon>
        <taxon>Embryophyta</taxon>
        <taxon>Tracheophyta</taxon>
        <taxon>Spermatophyta</taxon>
        <taxon>Magnoliopsida</taxon>
        <taxon>Liliopsida</taxon>
        <taxon>Poales</taxon>
        <taxon>Poaceae</taxon>
        <taxon>PACMAD clade</taxon>
        <taxon>Panicoideae</taxon>
        <taxon>Andropogonodae</taxon>
        <taxon>Andropogoneae</taxon>
        <taxon>Tripsacinae</taxon>
        <taxon>Zea</taxon>
    </lineage>
</organism>
<name>C4J7W8_MAIZE</name>
<dbReference type="EMBL" id="BT086915">
    <property type="protein sequence ID" value="ACR37268.1"/>
    <property type="molecule type" value="mRNA"/>
</dbReference>
<sequence length="114" mass="12676">MWSWVRRTASAALGEDTNRVGTAPMRRSSRPLRPCLASRSRIEMWVSAPMRWRWPMMGSLPGGEGGSGSRCCCLRLLAEVVPVRLADTRRMTRKISTPRSSACVAVPWSPASCR</sequence>
<evidence type="ECO:0000313" key="1">
    <source>
        <dbReference type="EMBL" id="ACR37268.1"/>
    </source>
</evidence>
<reference evidence="1" key="1">
    <citation type="journal article" date="2009" name="PLoS Genet.">
        <title>Sequencing, mapping, and analysis of 27,455 maize full-length cDNAs.</title>
        <authorList>
            <person name="Soderlund C."/>
            <person name="Descour A."/>
            <person name="Kudrna D."/>
            <person name="Bomhoff M."/>
            <person name="Boyd L."/>
            <person name="Currie J."/>
            <person name="Angelova A."/>
            <person name="Collura K."/>
            <person name="Wissotski M."/>
            <person name="Ashley E."/>
            <person name="Morrow D."/>
            <person name="Fernandes J."/>
            <person name="Walbot V."/>
            <person name="Yu Y."/>
        </authorList>
    </citation>
    <scope>NUCLEOTIDE SEQUENCE</scope>
    <source>
        <strain evidence="1">B73</strain>
    </source>
</reference>
<dbReference type="EMBL" id="BT086923">
    <property type="protein sequence ID" value="ACR37276.1"/>
    <property type="molecule type" value="mRNA"/>
</dbReference>
<proteinExistence type="evidence at transcript level"/>
<accession>C4J7W8</accession>
<protein>
    <submittedName>
        <fullName evidence="1">Uncharacterized protein</fullName>
    </submittedName>
</protein>
<dbReference type="AlphaFoldDB" id="C4J7W8"/>
<reference evidence="1" key="2">
    <citation type="submission" date="2012-06" db="EMBL/GenBank/DDBJ databases">
        <authorList>
            <person name="Yu Y."/>
            <person name="Currie J."/>
            <person name="Lomeli R."/>
            <person name="Angelova A."/>
            <person name="Collura K."/>
            <person name="Wissotski M."/>
            <person name="Campos D."/>
            <person name="Kudrna D."/>
            <person name="Golser W."/>
            <person name="Ashely E."/>
            <person name="Descour A."/>
            <person name="Fernandes J."/>
            <person name="Soderlund C."/>
            <person name="Walbot V."/>
        </authorList>
    </citation>
    <scope>NUCLEOTIDE SEQUENCE</scope>
    <source>
        <strain evidence="1">B73</strain>
    </source>
</reference>